<feature type="repeat" description="WD" evidence="6">
    <location>
        <begin position="243"/>
        <end position="285"/>
    </location>
</feature>
<dbReference type="InterPro" id="IPR001680">
    <property type="entry name" value="WD40_rpt"/>
</dbReference>
<dbReference type="SMART" id="SM00320">
    <property type="entry name" value="WD40"/>
    <property type="match status" value="6"/>
</dbReference>
<dbReference type="EMBL" id="KQ964516">
    <property type="protein sequence ID" value="KXN69983.1"/>
    <property type="molecule type" value="Genomic_DNA"/>
</dbReference>
<dbReference type="Proteomes" id="UP000070444">
    <property type="component" value="Unassembled WGS sequence"/>
</dbReference>
<comment type="pathway">
    <text evidence="1">Protein modification; protein ubiquitination.</text>
</comment>
<feature type="region of interest" description="Disordered" evidence="7">
    <location>
        <begin position="66"/>
        <end position="87"/>
    </location>
</feature>
<feature type="repeat" description="WD" evidence="6">
    <location>
        <begin position="320"/>
        <end position="357"/>
    </location>
</feature>
<evidence type="ECO:0000256" key="4">
    <source>
        <dbReference type="ARBA" id="ARBA00022786"/>
    </source>
</evidence>
<dbReference type="AlphaFoldDB" id="A0A137P4Q7"/>
<proteinExistence type="inferred from homology"/>
<dbReference type="PROSITE" id="PS50082">
    <property type="entry name" value="WD_REPEATS_2"/>
    <property type="match status" value="4"/>
</dbReference>
<dbReference type="PANTHER" id="PTHR22852">
    <property type="entry name" value="LETHAL 2 DENTICLELESS PROTEIN RETINOIC ACID-REGULATED NUCLEAR MATRIX-ASSOCIATED PROTEIN"/>
    <property type="match status" value="1"/>
</dbReference>
<dbReference type="GO" id="GO:0043161">
    <property type="term" value="P:proteasome-mediated ubiquitin-dependent protein catabolic process"/>
    <property type="evidence" value="ECO:0007669"/>
    <property type="project" value="TreeGrafter"/>
</dbReference>
<feature type="compositionally biased region" description="Polar residues" evidence="7">
    <location>
        <begin position="66"/>
        <end position="83"/>
    </location>
</feature>
<evidence type="ECO:0000313" key="8">
    <source>
        <dbReference type="EMBL" id="KXN69983.1"/>
    </source>
</evidence>
<evidence type="ECO:0000256" key="7">
    <source>
        <dbReference type="SAM" id="MobiDB-lite"/>
    </source>
</evidence>
<dbReference type="GO" id="GO:0005634">
    <property type="term" value="C:nucleus"/>
    <property type="evidence" value="ECO:0007669"/>
    <property type="project" value="TreeGrafter"/>
</dbReference>
<evidence type="ECO:0000256" key="5">
    <source>
        <dbReference type="ARBA" id="ARBA00038344"/>
    </source>
</evidence>
<evidence type="ECO:0000313" key="9">
    <source>
        <dbReference type="Proteomes" id="UP000070444"/>
    </source>
</evidence>
<keyword evidence="9" id="KW-1185">Reference proteome</keyword>
<dbReference type="InterPro" id="IPR015943">
    <property type="entry name" value="WD40/YVTN_repeat-like_dom_sf"/>
</dbReference>
<keyword evidence="3" id="KW-0677">Repeat</keyword>
<dbReference type="STRING" id="796925.A0A137P4Q7"/>
<comment type="similarity">
    <text evidence="5">Belongs to the WD repeat cdt2 family.</text>
</comment>
<dbReference type="InterPro" id="IPR051865">
    <property type="entry name" value="WD-repeat_CDT2_adapter"/>
</dbReference>
<protein>
    <submittedName>
        <fullName evidence="8">WD40 repeat-like protein</fullName>
    </submittedName>
</protein>
<feature type="region of interest" description="Disordered" evidence="7">
    <location>
        <begin position="1"/>
        <end position="31"/>
    </location>
</feature>
<evidence type="ECO:0000256" key="2">
    <source>
        <dbReference type="ARBA" id="ARBA00022574"/>
    </source>
</evidence>
<organism evidence="8 9">
    <name type="scientific">Conidiobolus coronatus (strain ATCC 28846 / CBS 209.66 / NRRL 28638)</name>
    <name type="common">Delacroixia coronata</name>
    <dbReference type="NCBI Taxonomy" id="796925"/>
    <lineage>
        <taxon>Eukaryota</taxon>
        <taxon>Fungi</taxon>
        <taxon>Fungi incertae sedis</taxon>
        <taxon>Zoopagomycota</taxon>
        <taxon>Entomophthoromycotina</taxon>
        <taxon>Entomophthoromycetes</taxon>
        <taxon>Entomophthorales</taxon>
        <taxon>Ancylistaceae</taxon>
        <taxon>Conidiobolus</taxon>
    </lineage>
</organism>
<evidence type="ECO:0000256" key="3">
    <source>
        <dbReference type="ARBA" id="ARBA00022737"/>
    </source>
</evidence>
<accession>A0A137P4Q7</accession>
<evidence type="ECO:0000256" key="6">
    <source>
        <dbReference type="PROSITE-ProRule" id="PRU00221"/>
    </source>
</evidence>
<dbReference type="Gene3D" id="2.130.10.10">
    <property type="entry name" value="YVTN repeat-like/Quinoprotein amine dehydrogenase"/>
    <property type="match status" value="2"/>
</dbReference>
<dbReference type="PRINTS" id="PR00320">
    <property type="entry name" value="GPROTEINBRPT"/>
</dbReference>
<dbReference type="PROSITE" id="PS50294">
    <property type="entry name" value="WD_REPEATS_REGION"/>
    <property type="match status" value="2"/>
</dbReference>
<dbReference type="SUPFAM" id="SSF50978">
    <property type="entry name" value="WD40 repeat-like"/>
    <property type="match status" value="1"/>
</dbReference>
<sequence length="555" mass="62164">MNTPINGDISTNENTNTSNFRLSDQASPASSRIIRNVQNSPLRRSNRVITTPVRQGRLISDYFSPNRRSATATETNPSNNLNASPKLKIKLSPLKRAEKKRPRIAPPKQISVFEHRFNQFVFPLKRQYHSVYKRVISEISPQYLTNTQQDSANLQSILLSCTFSTEANLGRFLLVGGQEGAVSLLDTLNDRGLGASNICRFQAHSTAIFDTAWCHNDIQFLTSSGDGLVKLWDTETKKCLDFFEGHNSTVRSISLDPFNPAIFSTGSRDGNICVWDMRFKKRFAQNKDIFVSSKVNVINQCHTHHLSLSSTPRKRSSASTPTHSHSVTSVSYLHHIYHTLMSAGAVDGKIKYWDLRSSGGHGSHQHKEYPQPILEYTPSNSSERVHGIVSMTLDPVNHHIYAACSDDTIYKLDSKDPSYILKKMNSPDFYSGKSYYSKLSVDPNLNLLAAGSSSNLAVIWDTKDLKYTPEDVDSNAHVLARHLGEVNDLCWSKAEPGTLATTSDDRTVKLWKHDRNIAQPFYDKIGSDSNLCVEQLRGLEHSVAFPTSRIQKESS</sequence>
<dbReference type="PANTHER" id="PTHR22852:SF0">
    <property type="entry name" value="DENTICLELESS PROTEIN HOMOLOG"/>
    <property type="match status" value="1"/>
</dbReference>
<dbReference type="OMA" id="LAHHNAI"/>
<dbReference type="OrthoDB" id="2096344at2759"/>
<dbReference type="Pfam" id="PF00400">
    <property type="entry name" value="WD40"/>
    <property type="match status" value="4"/>
</dbReference>
<keyword evidence="4" id="KW-0833">Ubl conjugation pathway</keyword>
<evidence type="ECO:0000256" key="1">
    <source>
        <dbReference type="ARBA" id="ARBA00004906"/>
    </source>
</evidence>
<name>A0A137P4Q7_CONC2</name>
<feature type="compositionally biased region" description="Polar residues" evidence="7">
    <location>
        <begin position="1"/>
        <end position="30"/>
    </location>
</feature>
<keyword evidence="2 6" id="KW-0853">WD repeat</keyword>
<feature type="repeat" description="WD" evidence="6">
    <location>
        <begin position="201"/>
        <end position="242"/>
    </location>
</feature>
<dbReference type="InterPro" id="IPR020472">
    <property type="entry name" value="WD40_PAC1"/>
</dbReference>
<dbReference type="GO" id="GO:0030674">
    <property type="term" value="F:protein-macromolecule adaptor activity"/>
    <property type="evidence" value="ECO:0007669"/>
    <property type="project" value="TreeGrafter"/>
</dbReference>
<feature type="repeat" description="WD" evidence="6">
    <location>
        <begin position="479"/>
        <end position="512"/>
    </location>
</feature>
<gene>
    <name evidence="8" type="ORF">CONCODRAFT_79050</name>
</gene>
<reference evidence="8 9" key="1">
    <citation type="journal article" date="2015" name="Genome Biol. Evol.">
        <title>Phylogenomic analyses indicate that early fungi evolved digesting cell walls of algal ancestors of land plants.</title>
        <authorList>
            <person name="Chang Y."/>
            <person name="Wang S."/>
            <person name="Sekimoto S."/>
            <person name="Aerts A.L."/>
            <person name="Choi C."/>
            <person name="Clum A."/>
            <person name="LaButti K.M."/>
            <person name="Lindquist E.A."/>
            <person name="Yee Ngan C."/>
            <person name="Ohm R.A."/>
            <person name="Salamov A.A."/>
            <person name="Grigoriev I.V."/>
            <person name="Spatafora J.W."/>
            <person name="Berbee M.L."/>
        </authorList>
    </citation>
    <scope>NUCLEOTIDE SEQUENCE [LARGE SCALE GENOMIC DNA]</scope>
    <source>
        <strain evidence="8 9">NRRL 28638</strain>
    </source>
</reference>
<dbReference type="InterPro" id="IPR036322">
    <property type="entry name" value="WD40_repeat_dom_sf"/>
</dbReference>